<gene>
    <name evidence="1" type="ORF">QO000_002114</name>
</gene>
<proteinExistence type="predicted"/>
<protein>
    <recommendedName>
        <fullName evidence="3">Holin-like toxin</fullName>
    </recommendedName>
</protein>
<evidence type="ECO:0008006" key="3">
    <source>
        <dbReference type="Google" id="ProtNLM"/>
    </source>
</evidence>
<dbReference type="Pfam" id="PF16935">
    <property type="entry name" value="Hol_Tox"/>
    <property type="match status" value="1"/>
</dbReference>
<dbReference type="RefSeq" id="WP_224880206.1">
    <property type="nucleotide sequence ID" value="NZ_CP119526.1"/>
</dbReference>
<sequence>MLSVFEALSLMVSFSALVLAIIHTKDRSS</sequence>
<keyword evidence="2" id="KW-1185">Reference proteome</keyword>
<dbReference type="InterPro" id="IPR031616">
    <property type="entry name" value="BsrE-like"/>
</dbReference>
<dbReference type="Proteomes" id="UP001226720">
    <property type="component" value="Unassembled WGS sequence"/>
</dbReference>
<accession>A0ABU0K1A5</accession>
<evidence type="ECO:0000313" key="2">
    <source>
        <dbReference type="Proteomes" id="UP001226720"/>
    </source>
</evidence>
<comment type="caution">
    <text evidence="1">The sequence shown here is derived from an EMBL/GenBank/DDBJ whole genome shotgun (WGS) entry which is preliminary data.</text>
</comment>
<reference evidence="1" key="1">
    <citation type="submission" date="2023-07" db="EMBL/GenBank/DDBJ databases">
        <title>Genomic Encyclopedia of Type Strains, Phase IV (KMG-IV): sequencing the most valuable type-strain genomes for metagenomic binning, comparative biology and taxonomic classification.</title>
        <authorList>
            <person name="Goeker M."/>
        </authorList>
    </citation>
    <scope>NUCLEOTIDE SEQUENCE [LARGE SCALE GENOMIC DNA]</scope>
    <source>
        <strain evidence="1">JSM 076093</strain>
    </source>
</reference>
<dbReference type="EMBL" id="JAUSWM010000003">
    <property type="protein sequence ID" value="MDQ0483142.1"/>
    <property type="molecule type" value="Genomic_DNA"/>
</dbReference>
<evidence type="ECO:0000313" key="1">
    <source>
        <dbReference type="EMBL" id="MDQ0483142.1"/>
    </source>
</evidence>
<dbReference type="GeneID" id="301326837"/>
<organism evidence="1 2">
    <name type="scientific">Guptibacillus hwajinpoensis</name>
    <dbReference type="NCBI Taxonomy" id="208199"/>
    <lineage>
        <taxon>Bacteria</taxon>
        <taxon>Bacillati</taxon>
        <taxon>Bacillota</taxon>
        <taxon>Bacilli</taxon>
        <taxon>Bacillales</taxon>
        <taxon>Guptibacillaceae</taxon>
        <taxon>Guptibacillus</taxon>
    </lineage>
</organism>
<name>A0ABU0K1A5_9BACL</name>